<evidence type="ECO:0000256" key="4">
    <source>
        <dbReference type="ARBA" id="ARBA00022679"/>
    </source>
</evidence>
<dbReference type="EMBL" id="UOFE01000048">
    <property type="protein sequence ID" value="VAW55493.1"/>
    <property type="molecule type" value="Genomic_DNA"/>
</dbReference>
<reference evidence="6" key="1">
    <citation type="submission" date="2018-06" db="EMBL/GenBank/DDBJ databases">
        <authorList>
            <person name="Zhirakovskaya E."/>
        </authorList>
    </citation>
    <scope>NUCLEOTIDE SEQUENCE</scope>
</reference>
<dbReference type="InterPro" id="IPR050078">
    <property type="entry name" value="Ribosomal_L11_MeTrfase_PrmA"/>
</dbReference>
<dbReference type="InterPro" id="IPR029063">
    <property type="entry name" value="SAM-dependent_MTases_sf"/>
</dbReference>
<protein>
    <submittedName>
        <fullName evidence="6">Ribosomal protein L11 methyltransferase</fullName>
    </submittedName>
</protein>
<dbReference type="PANTHER" id="PTHR43648:SF1">
    <property type="entry name" value="ELECTRON TRANSFER FLAVOPROTEIN BETA SUBUNIT LYSINE METHYLTRANSFERASE"/>
    <property type="match status" value="1"/>
</dbReference>
<dbReference type="GO" id="GO:0005840">
    <property type="term" value="C:ribosome"/>
    <property type="evidence" value="ECO:0007669"/>
    <property type="project" value="UniProtKB-KW"/>
</dbReference>
<keyword evidence="2" id="KW-0963">Cytoplasm</keyword>
<sequence>MSWLQIAISTTKNHVELTEDCLFTAGAQTVTLTDAADQPILEPGPGETPVWNTVILTGLFSFEDNEKTLLKSIHHCLNDIDFTHATEILEDQNWTRAWMEHFHAMQFGQRLWICPLHIDPPEPKAVNLRLDPGLAFGTGTHPTTSLCLRWLDKNVGLNTTQQNILDYGCGSGILAIAACLLGMKQADGVDIDPQALIATSDNAETNHVQQNIQTYLPDDYNKQHANTLYDVVVANILSGPLAELAPTLAHHTKANGNIVLSGILREQAQSVLDTYSEFFIMDEPKFEEDWVMLHGVKK</sequence>
<gene>
    <name evidence="6" type="ORF">MNBD_GAMMA05-2515</name>
</gene>
<evidence type="ECO:0000256" key="3">
    <source>
        <dbReference type="ARBA" id="ARBA00022603"/>
    </source>
</evidence>
<evidence type="ECO:0000256" key="2">
    <source>
        <dbReference type="ARBA" id="ARBA00022490"/>
    </source>
</evidence>
<evidence type="ECO:0000313" key="6">
    <source>
        <dbReference type="EMBL" id="VAW55493.1"/>
    </source>
</evidence>
<keyword evidence="5" id="KW-0949">S-adenosyl-L-methionine</keyword>
<dbReference type="PANTHER" id="PTHR43648">
    <property type="entry name" value="ELECTRON TRANSFER FLAVOPROTEIN BETA SUBUNIT LYSINE METHYLTRANSFERASE"/>
    <property type="match status" value="1"/>
</dbReference>
<comment type="similarity">
    <text evidence="1">Belongs to the methyltransferase superfamily. PrmA family.</text>
</comment>
<dbReference type="NCBIfam" id="TIGR00406">
    <property type="entry name" value="prmA"/>
    <property type="match status" value="1"/>
</dbReference>
<dbReference type="InterPro" id="IPR004498">
    <property type="entry name" value="Ribosomal_PrmA_MeTrfase"/>
</dbReference>
<proteinExistence type="inferred from homology"/>
<dbReference type="PIRSF" id="PIRSF000401">
    <property type="entry name" value="RPL11_MTase"/>
    <property type="match status" value="1"/>
</dbReference>
<dbReference type="GO" id="GO:0016279">
    <property type="term" value="F:protein-lysine N-methyltransferase activity"/>
    <property type="evidence" value="ECO:0007669"/>
    <property type="project" value="TreeGrafter"/>
</dbReference>
<dbReference type="Pfam" id="PF06325">
    <property type="entry name" value="PrmA"/>
    <property type="match status" value="1"/>
</dbReference>
<keyword evidence="6" id="KW-0687">Ribonucleoprotein</keyword>
<keyword evidence="3 6" id="KW-0489">Methyltransferase</keyword>
<evidence type="ECO:0000256" key="1">
    <source>
        <dbReference type="ARBA" id="ARBA00009741"/>
    </source>
</evidence>
<dbReference type="Gene3D" id="3.40.50.150">
    <property type="entry name" value="Vaccinia Virus protein VP39"/>
    <property type="match status" value="1"/>
</dbReference>
<keyword evidence="4 6" id="KW-0808">Transferase</keyword>
<evidence type="ECO:0000256" key="5">
    <source>
        <dbReference type="ARBA" id="ARBA00022691"/>
    </source>
</evidence>
<keyword evidence="6" id="KW-0689">Ribosomal protein</keyword>
<dbReference type="GO" id="GO:0005829">
    <property type="term" value="C:cytosol"/>
    <property type="evidence" value="ECO:0007669"/>
    <property type="project" value="TreeGrafter"/>
</dbReference>
<dbReference type="CDD" id="cd02440">
    <property type="entry name" value="AdoMet_MTases"/>
    <property type="match status" value="1"/>
</dbReference>
<name>A0A3B0WST4_9ZZZZ</name>
<dbReference type="HAMAP" id="MF_00735">
    <property type="entry name" value="Methyltr_PrmA"/>
    <property type="match status" value="1"/>
</dbReference>
<organism evidence="6">
    <name type="scientific">hydrothermal vent metagenome</name>
    <dbReference type="NCBI Taxonomy" id="652676"/>
    <lineage>
        <taxon>unclassified sequences</taxon>
        <taxon>metagenomes</taxon>
        <taxon>ecological metagenomes</taxon>
    </lineage>
</organism>
<dbReference type="GO" id="GO:0032259">
    <property type="term" value="P:methylation"/>
    <property type="evidence" value="ECO:0007669"/>
    <property type="project" value="UniProtKB-KW"/>
</dbReference>
<dbReference type="AlphaFoldDB" id="A0A3B0WST4"/>
<dbReference type="SUPFAM" id="SSF53335">
    <property type="entry name" value="S-adenosyl-L-methionine-dependent methyltransferases"/>
    <property type="match status" value="1"/>
</dbReference>
<accession>A0A3B0WST4</accession>